<evidence type="ECO:0000313" key="4">
    <source>
        <dbReference type="Proteomes" id="UP000030747"/>
    </source>
</evidence>
<proteinExistence type="predicted"/>
<gene>
    <name evidence="3" type="ORF">ETH_00024260</name>
</gene>
<feature type="transmembrane region" description="Helical" evidence="1">
    <location>
        <begin position="30"/>
        <end position="47"/>
    </location>
</feature>
<dbReference type="GeneID" id="25253964"/>
<reference evidence="3" key="2">
    <citation type="submission" date="2013-10" db="EMBL/GenBank/DDBJ databases">
        <authorList>
            <person name="Aslett M."/>
        </authorList>
    </citation>
    <scope>NUCLEOTIDE SEQUENCE [LARGE SCALE GENOMIC DNA]</scope>
    <source>
        <strain evidence="3">Houghton</strain>
    </source>
</reference>
<feature type="signal peptide" evidence="2">
    <location>
        <begin position="1"/>
        <end position="18"/>
    </location>
</feature>
<feature type="chain" id="PRO_5004671841" evidence="2">
    <location>
        <begin position="19"/>
        <end position="614"/>
    </location>
</feature>
<dbReference type="GO" id="GO:0005634">
    <property type="term" value="C:nucleus"/>
    <property type="evidence" value="ECO:0007669"/>
    <property type="project" value="TreeGrafter"/>
</dbReference>
<dbReference type="VEuPathDB" id="ToxoDB:ETH_00024260"/>
<protein>
    <submittedName>
        <fullName evidence="3">Uncharacterized protein</fullName>
    </submittedName>
</protein>
<dbReference type="RefSeq" id="XP_013230637.1">
    <property type="nucleotide sequence ID" value="XM_013375183.1"/>
</dbReference>
<name>U6KU04_EIMTE</name>
<organism evidence="3 4">
    <name type="scientific">Eimeria tenella</name>
    <name type="common">Coccidian parasite</name>
    <dbReference type="NCBI Taxonomy" id="5802"/>
    <lineage>
        <taxon>Eukaryota</taxon>
        <taxon>Sar</taxon>
        <taxon>Alveolata</taxon>
        <taxon>Apicomplexa</taxon>
        <taxon>Conoidasida</taxon>
        <taxon>Coccidia</taxon>
        <taxon>Eucoccidiorida</taxon>
        <taxon>Eimeriorina</taxon>
        <taxon>Eimeriidae</taxon>
        <taxon>Eimeria</taxon>
    </lineage>
</organism>
<dbReference type="VEuPathDB" id="ToxoDB:ETH2_1563100"/>
<sequence>MKSLLLLRFLLVTSPSLSSRSNNQLLLQLLLLQLLLLQLLLLQLLLLQQLRCAVFSAFASDAAGAGTGAADCGLPAAQQRELPAAPPSAAPAAAAAAPAAAAAAAAAGSESEGGASGELCLFVGQEVRIHLVDLVRTRVTLIAAEVLNSMNLFFKEMYFREMAADAALAELYVHHSSSSSSSGGSNTSLRPSRRLRGIITAFYTKSGNENKNENKNKMTFKDSEVCAVEQQQEQQQEWRTLGGKLWGAVDSERRERERARRQQRRGAALQQFEAAAGGAAAPAAAAAAGAGAGAAAAAAGGGAVRNVRRRGAIWGWGFTRLGRSRALRLGKEERRAGGGEIGRRMAGFAGKAGAGAGCTYGGAGGRAGGSRVDLAAGSAEWTWFRAFRAEMNKELAWKGSLSALVGALLGAACAVVVNCTLVELSASALFAAYLGLVFVAVGAVLLWRIQATGGGPRKQQLALFAALVLASGLLCLLLRRNWFLGLHPLLKVPAYTALGVSVAFALAFSLVDVVNCCFACCQPAAAPPLLQSPQQAQLVLLFALALGGLFGGLFGLLDLPDETLYQLRLALQREQLLCLPPGALLGALAGFCNELLRHQQRRLSCYSPEFDEDI</sequence>
<feature type="transmembrane region" description="Helical" evidence="1">
    <location>
        <begin position="577"/>
        <end position="596"/>
    </location>
</feature>
<keyword evidence="1" id="KW-0812">Transmembrane</keyword>
<dbReference type="GO" id="GO:0043565">
    <property type="term" value="F:sequence-specific DNA binding"/>
    <property type="evidence" value="ECO:0007669"/>
    <property type="project" value="TreeGrafter"/>
</dbReference>
<accession>U6KU04</accession>
<feature type="transmembrane region" description="Helical" evidence="1">
    <location>
        <begin position="429"/>
        <end position="449"/>
    </location>
</feature>
<keyword evidence="1" id="KW-0472">Membrane</keyword>
<evidence type="ECO:0000256" key="2">
    <source>
        <dbReference type="SAM" id="SignalP"/>
    </source>
</evidence>
<keyword evidence="1" id="KW-1133">Transmembrane helix</keyword>
<dbReference type="AlphaFoldDB" id="U6KU04"/>
<keyword evidence="4" id="KW-1185">Reference proteome</keyword>
<dbReference type="PANTHER" id="PTHR14312">
    <property type="entry name" value="CREB/ATF BZIP TRANSCRIPTION FACTOR"/>
    <property type="match status" value="1"/>
</dbReference>
<evidence type="ECO:0000313" key="3">
    <source>
        <dbReference type="EMBL" id="CDJ39884.1"/>
    </source>
</evidence>
<feature type="transmembrane region" description="Helical" evidence="1">
    <location>
        <begin position="461"/>
        <end position="482"/>
    </location>
</feature>
<reference evidence="3" key="1">
    <citation type="submission" date="2013-10" db="EMBL/GenBank/DDBJ databases">
        <title>Genomic analysis of the causative agents of coccidiosis in chickens.</title>
        <authorList>
            <person name="Reid A.J."/>
            <person name="Blake D."/>
            <person name="Billington K."/>
            <person name="Browne H."/>
            <person name="Dunn M."/>
            <person name="Hung S."/>
            <person name="Kawahara F."/>
            <person name="Miranda-Saavedra D."/>
            <person name="Mourier T."/>
            <person name="Nagra H."/>
            <person name="Otto T.D."/>
            <person name="Rawlings N."/>
            <person name="Sanchez A."/>
            <person name="Sanders M."/>
            <person name="Subramaniam C."/>
            <person name="Tay Y."/>
            <person name="Dear P."/>
            <person name="Doerig C."/>
            <person name="Gruber A."/>
            <person name="Parkinson J."/>
            <person name="Shirley M."/>
            <person name="Wan K.L."/>
            <person name="Berriman M."/>
            <person name="Tomley F."/>
            <person name="Pain A."/>
        </authorList>
    </citation>
    <scope>NUCLEOTIDE SEQUENCE [LARGE SCALE GENOMIC DNA]</scope>
    <source>
        <strain evidence="3">Houghton</strain>
    </source>
</reference>
<feature type="transmembrane region" description="Helical" evidence="1">
    <location>
        <begin position="494"/>
        <end position="518"/>
    </location>
</feature>
<dbReference type="Proteomes" id="UP000030747">
    <property type="component" value="Unassembled WGS sequence"/>
</dbReference>
<feature type="transmembrane region" description="Helical" evidence="1">
    <location>
        <begin position="395"/>
        <end position="417"/>
    </location>
</feature>
<feature type="transmembrane region" description="Helical" evidence="1">
    <location>
        <begin position="538"/>
        <end position="557"/>
    </location>
</feature>
<dbReference type="OrthoDB" id="347988at2759"/>
<dbReference type="EMBL" id="HG674763">
    <property type="protein sequence ID" value="CDJ39884.1"/>
    <property type="molecule type" value="Genomic_DNA"/>
</dbReference>
<dbReference type="VEuPathDB" id="ToxoDB:ETH2_1563000"/>
<dbReference type="GO" id="GO:0010468">
    <property type="term" value="P:regulation of gene expression"/>
    <property type="evidence" value="ECO:0007669"/>
    <property type="project" value="TreeGrafter"/>
</dbReference>
<evidence type="ECO:0000256" key="1">
    <source>
        <dbReference type="SAM" id="Phobius"/>
    </source>
</evidence>
<dbReference type="PANTHER" id="PTHR14312:SF1">
    <property type="entry name" value="BASIC-LEUCINE ZIPPER TRANSCRIPTION FACTOR A"/>
    <property type="match status" value="1"/>
</dbReference>
<keyword evidence="2" id="KW-0732">Signal</keyword>